<dbReference type="KEGG" id="gca:Galf_0699"/>
<dbReference type="eggNOG" id="COG5321">
    <property type="taxonomic scope" value="Bacteria"/>
</dbReference>
<keyword evidence="3" id="KW-1185">Reference proteome</keyword>
<gene>
    <name evidence="1" type="ordered locus">Galf_0699</name>
    <name evidence="2" type="ordered locus">Galf_2712</name>
</gene>
<protein>
    <submittedName>
        <fullName evidence="2">Uncharacterized protein</fullName>
    </submittedName>
</protein>
<sequence>MTTSQITQQINTDLVSMAKGEARSWAQIGLLLDQVDHSGYWQKSSGSFTEWLKALSPSLNLKEASLWRYLTAARYYQELRKTLIASGVSIPSLDELSDKVSPENIEILSKLARVMPDDVFRKIAQQVVASTVTRAELRETWLAYRPVLEGRTARGKGVAVPKINPADSFQSESMLEAQVFTALSANGSEWTGIERPDRYELFMHVSPEPPLNARQRFTFDAVAAVRAHKSAPLTFHGIEIKGSYLISRSTYELLERQTPFCDFLWVATHGRTSELSMECIPEHVGLMIADGNSIQVIRPAQRSQQSGHYTGELAKGLLVKVFAR</sequence>
<proteinExistence type="predicted"/>
<dbReference type="EMBL" id="CP002159">
    <property type="protein sequence ID" value="ADL54739.1"/>
    <property type="molecule type" value="Genomic_DNA"/>
</dbReference>
<dbReference type="AlphaFoldDB" id="D9SDA9"/>
<dbReference type="HOGENOM" id="CLU_1021758_0_0_4"/>
<evidence type="ECO:0000313" key="2">
    <source>
        <dbReference type="EMBL" id="ADL56707.1"/>
    </source>
</evidence>
<reference evidence="2 3" key="1">
    <citation type="submission" date="2010-08" db="EMBL/GenBank/DDBJ databases">
        <title>Complete sequence of Gallionella capsiferriformans ES-2.</title>
        <authorList>
            <consortium name="US DOE Joint Genome Institute"/>
            <person name="Lucas S."/>
            <person name="Copeland A."/>
            <person name="Lapidus A."/>
            <person name="Cheng J.-F."/>
            <person name="Bruce D."/>
            <person name="Goodwin L."/>
            <person name="Pitluck S."/>
            <person name="Chertkov O."/>
            <person name="Davenport K.W."/>
            <person name="Detter J.C."/>
            <person name="Han C."/>
            <person name="Tapia R."/>
            <person name="Land M."/>
            <person name="Hauser L."/>
            <person name="Chang Y.-J."/>
            <person name="Jeffries C."/>
            <person name="Kyrpides N."/>
            <person name="Ivanova N."/>
            <person name="Mikhailova N."/>
            <person name="Shelobolina E.S."/>
            <person name="Picardal F."/>
            <person name="Roden E."/>
            <person name="Emerson D."/>
            <person name="Woyke T."/>
        </authorList>
    </citation>
    <scope>NUCLEOTIDE SEQUENCE [LARGE SCALE GENOMIC DNA]</scope>
    <source>
        <strain evidence="2 3">ES-2</strain>
    </source>
</reference>
<dbReference type="STRING" id="395494.Galf_0699"/>
<evidence type="ECO:0000313" key="1">
    <source>
        <dbReference type="EMBL" id="ADL54739.1"/>
    </source>
</evidence>
<dbReference type="EMBL" id="CP002159">
    <property type="protein sequence ID" value="ADL56707.1"/>
    <property type="molecule type" value="Genomic_DNA"/>
</dbReference>
<dbReference type="Proteomes" id="UP000001235">
    <property type="component" value="Chromosome"/>
</dbReference>
<organism evidence="2 3">
    <name type="scientific">Gallionella capsiferriformans (strain ES-2)</name>
    <name type="common">Gallionella ferruginea capsiferriformans (strain ES-2)</name>
    <dbReference type="NCBI Taxonomy" id="395494"/>
    <lineage>
        <taxon>Bacteria</taxon>
        <taxon>Pseudomonadati</taxon>
        <taxon>Pseudomonadota</taxon>
        <taxon>Betaproteobacteria</taxon>
        <taxon>Nitrosomonadales</taxon>
        <taxon>Gallionellaceae</taxon>
        <taxon>Gallionella</taxon>
    </lineage>
</organism>
<evidence type="ECO:0000313" key="3">
    <source>
        <dbReference type="Proteomes" id="UP000001235"/>
    </source>
</evidence>
<name>D9SDA9_GALCS</name>
<accession>D9SDA9</accession>
<dbReference type="KEGG" id="gca:Galf_2712"/>